<dbReference type="Proteomes" id="UP000001640">
    <property type="component" value="Chromosome 6"/>
</dbReference>
<feature type="transmembrane region" description="Helical" evidence="10">
    <location>
        <begin position="180"/>
        <end position="206"/>
    </location>
</feature>
<keyword evidence="6 10" id="KW-1133">Transmembrane helix</keyword>
<dbReference type="HOGENOM" id="CLU_066963_4_2_1"/>
<dbReference type="InterPro" id="IPR009038">
    <property type="entry name" value="GOLD_dom"/>
</dbReference>
<evidence type="ECO:0000256" key="11">
    <source>
        <dbReference type="SAM" id="SignalP"/>
    </source>
</evidence>
<name>G0VGP0_NAUCA</name>
<dbReference type="eggNOG" id="KOG1693">
    <property type="taxonomic scope" value="Eukaryota"/>
</dbReference>
<dbReference type="Pfam" id="PF01105">
    <property type="entry name" value="EMP24_GP25L"/>
    <property type="match status" value="1"/>
</dbReference>
<evidence type="ECO:0000256" key="3">
    <source>
        <dbReference type="ARBA" id="ARBA00022692"/>
    </source>
</evidence>
<dbReference type="FunCoup" id="G0VGP0">
    <property type="interactions" value="202"/>
</dbReference>
<evidence type="ECO:0000256" key="6">
    <source>
        <dbReference type="ARBA" id="ARBA00022989"/>
    </source>
</evidence>
<keyword evidence="14" id="KW-1185">Reference proteome</keyword>
<dbReference type="GO" id="GO:0005737">
    <property type="term" value="C:cytoplasm"/>
    <property type="evidence" value="ECO:0007669"/>
    <property type="project" value="GOC"/>
</dbReference>
<evidence type="ECO:0000313" key="13">
    <source>
        <dbReference type="EMBL" id="CCC70661.1"/>
    </source>
</evidence>
<sequence length="214" mass="24311">MLNFNQLVSLFALFTWHIVEFASASSSSSSYSPMVLSLPAFTTECLYHDILNDEDTLVVSYQVMTGGNFEIDFEITAPDGSQLVLEKQKKYSDFVLKSFGLGQYTFCFTNSYGTALKKIEFTLEMEKKLDNSNVNAEDIVASNAIEEIERNLNKITKTLNYLRAREWRNMSTVESTGSRLVWLSLLVMGVMVGISAVQAFVIQFFFKSRQRNFV</sequence>
<feature type="domain" description="GOLD" evidence="12">
    <location>
        <begin position="43"/>
        <end position="125"/>
    </location>
</feature>
<dbReference type="KEGG" id="ncs:NCAS_0F01770"/>
<keyword evidence="4 11" id="KW-0732">Signal</keyword>
<keyword evidence="5" id="KW-0931">ER-Golgi transport</keyword>
<evidence type="ECO:0000256" key="10">
    <source>
        <dbReference type="SAM" id="Phobius"/>
    </source>
</evidence>
<keyword evidence="5" id="KW-0813">Transport</keyword>
<dbReference type="GO" id="GO:0016020">
    <property type="term" value="C:membrane"/>
    <property type="evidence" value="ECO:0007669"/>
    <property type="project" value="UniProtKB-SubCell"/>
</dbReference>
<accession>G0VGP0</accession>
<dbReference type="InterPro" id="IPR036598">
    <property type="entry name" value="GOLD_dom_sf"/>
</dbReference>
<dbReference type="GeneID" id="96904309"/>
<evidence type="ECO:0000256" key="9">
    <source>
        <dbReference type="RuleBase" id="RU003827"/>
    </source>
</evidence>
<dbReference type="InterPro" id="IPR015720">
    <property type="entry name" value="Emp24-like"/>
</dbReference>
<dbReference type="SMART" id="SM01190">
    <property type="entry name" value="EMP24_GP25L"/>
    <property type="match status" value="1"/>
</dbReference>
<dbReference type="GO" id="GO:0012505">
    <property type="term" value="C:endomembrane system"/>
    <property type="evidence" value="ECO:0007669"/>
    <property type="project" value="UniProtKB-SubCell"/>
</dbReference>
<reference key="2">
    <citation type="submission" date="2011-08" db="EMBL/GenBank/DDBJ databases">
        <title>Genome sequence of Naumovozyma castellii.</title>
        <authorList>
            <person name="Gordon J.L."/>
            <person name="Armisen D."/>
            <person name="Proux-Wera E."/>
            <person name="OhEigeartaigh S.S."/>
            <person name="Byrne K.P."/>
            <person name="Wolfe K.H."/>
        </authorList>
    </citation>
    <scope>NUCLEOTIDE SEQUENCE</scope>
    <source>
        <strain>Type strain:CBS 4309</strain>
    </source>
</reference>
<dbReference type="OrthoDB" id="1929172at2759"/>
<evidence type="ECO:0000256" key="7">
    <source>
        <dbReference type="ARBA" id="ARBA00023136"/>
    </source>
</evidence>
<dbReference type="OMA" id="GQDQEDW"/>
<keyword evidence="3 9" id="KW-0812">Transmembrane</keyword>
<evidence type="ECO:0000256" key="2">
    <source>
        <dbReference type="ARBA" id="ARBA00007104"/>
    </source>
</evidence>
<comment type="subcellular location">
    <subcellularLocation>
        <location evidence="8">Endomembrane system</location>
        <topology evidence="8">Single-pass membrane protein</topology>
    </subcellularLocation>
    <subcellularLocation>
        <location evidence="1 9">Membrane</location>
        <topology evidence="1 9">Single-pass type I membrane protein</topology>
    </subcellularLocation>
</comment>
<evidence type="ECO:0000259" key="12">
    <source>
        <dbReference type="PROSITE" id="PS50866"/>
    </source>
</evidence>
<dbReference type="EMBL" id="HE576757">
    <property type="protein sequence ID" value="CCC70661.1"/>
    <property type="molecule type" value="Genomic_DNA"/>
</dbReference>
<keyword evidence="7 10" id="KW-0472">Membrane</keyword>
<dbReference type="InParanoid" id="G0VGP0"/>
<evidence type="ECO:0000313" key="14">
    <source>
        <dbReference type="Proteomes" id="UP000001640"/>
    </source>
</evidence>
<feature type="signal peptide" evidence="11">
    <location>
        <begin position="1"/>
        <end position="24"/>
    </location>
</feature>
<dbReference type="AlphaFoldDB" id="G0VGP0"/>
<comment type="similarity">
    <text evidence="2 9">Belongs to the EMP24/GP25L family.</text>
</comment>
<protein>
    <recommendedName>
        <fullName evidence="12">GOLD domain-containing protein</fullName>
    </recommendedName>
</protein>
<reference evidence="13 14" key="1">
    <citation type="journal article" date="2011" name="Proc. Natl. Acad. Sci. U.S.A.">
        <title>Evolutionary erosion of yeast sex chromosomes by mating-type switching accidents.</title>
        <authorList>
            <person name="Gordon J.L."/>
            <person name="Armisen D."/>
            <person name="Proux-Wera E."/>
            <person name="Oheigeartaigh S.S."/>
            <person name="Byrne K.P."/>
            <person name="Wolfe K.H."/>
        </authorList>
    </citation>
    <scope>NUCLEOTIDE SEQUENCE [LARGE SCALE GENOMIC DNA]</scope>
    <source>
        <strain evidence="14">ATCC 76901 / BCRC 22586 / CBS 4309 / NBRC 1992 / NRRL Y-12630</strain>
    </source>
</reference>
<feature type="chain" id="PRO_5003410494" description="GOLD domain-containing protein" evidence="11">
    <location>
        <begin position="25"/>
        <end position="214"/>
    </location>
</feature>
<dbReference type="PANTHER" id="PTHR22811">
    <property type="entry name" value="TRANSMEMBRANE EMP24 DOMAIN-CONTAINING PROTEIN"/>
    <property type="match status" value="1"/>
</dbReference>
<dbReference type="SUPFAM" id="SSF101576">
    <property type="entry name" value="Supernatant protein factor (SPF), C-terminal domain"/>
    <property type="match status" value="1"/>
</dbReference>
<evidence type="ECO:0000256" key="1">
    <source>
        <dbReference type="ARBA" id="ARBA00004479"/>
    </source>
</evidence>
<organism evidence="13 14">
    <name type="scientific">Naumovozyma castellii</name>
    <name type="common">Yeast</name>
    <name type="synonym">Saccharomyces castellii</name>
    <dbReference type="NCBI Taxonomy" id="27288"/>
    <lineage>
        <taxon>Eukaryota</taxon>
        <taxon>Fungi</taxon>
        <taxon>Dikarya</taxon>
        <taxon>Ascomycota</taxon>
        <taxon>Saccharomycotina</taxon>
        <taxon>Saccharomycetes</taxon>
        <taxon>Saccharomycetales</taxon>
        <taxon>Saccharomycetaceae</taxon>
        <taxon>Naumovozyma</taxon>
    </lineage>
</organism>
<evidence type="ECO:0000256" key="8">
    <source>
        <dbReference type="ARBA" id="ARBA00037847"/>
    </source>
</evidence>
<gene>
    <name evidence="13" type="primary">NCAS0F01770</name>
    <name evidence="13" type="ordered locus">NCAS_0F01770</name>
</gene>
<dbReference type="PROSITE" id="PS50866">
    <property type="entry name" value="GOLD"/>
    <property type="match status" value="1"/>
</dbReference>
<proteinExistence type="inferred from homology"/>
<dbReference type="STRING" id="1064592.G0VGP0"/>
<evidence type="ECO:0000256" key="4">
    <source>
        <dbReference type="ARBA" id="ARBA00022729"/>
    </source>
</evidence>
<dbReference type="RefSeq" id="XP_003677016.1">
    <property type="nucleotide sequence ID" value="XM_003676968.1"/>
</dbReference>
<evidence type="ECO:0000256" key="5">
    <source>
        <dbReference type="ARBA" id="ARBA00022892"/>
    </source>
</evidence>
<dbReference type="GO" id="GO:0006888">
    <property type="term" value="P:endoplasmic reticulum to Golgi vesicle-mediated transport"/>
    <property type="evidence" value="ECO:0007669"/>
    <property type="project" value="UniProtKB-ARBA"/>
</dbReference>